<evidence type="ECO:0000313" key="2">
    <source>
        <dbReference type="EMBL" id="GHF15623.1"/>
    </source>
</evidence>
<organism evidence="2 3">
    <name type="scientific">Pseudolysinimonas yzui</name>
    <dbReference type="NCBI Taxonomy" id="2708254"/>
    <lineage>
        <taxon>Bacteria</taxon>
        <taxon>Bacillati</taxon>
        <taxon>Actinomycetota</taxon>
        <taxon>Actinomycetes</taxon>
        <taxon>Micrococcales</taxon>
        <taxon>Microbacteriaceae</taxon>
        <taxon>Pseudolysinimonas</taxon>
    </lineage>
</organism>
<evidence type="ECO:0000313" key="3">
    <source>
        <dbReference type="Proteomes" id="UP000617531"/>
    </source>
</evidence>
<evidence type="ECO:0000256" key="1">
    <source>
        <dbReference type="SAM" id="Phobius"/>
    </source>
</evidence>
<sequence>MSTSASWQLFDELRQSCHSWRKRTSHTVSAMVLLILLSLLSVVAIVATVVVVRRDGYRRIPRRTASTLES</sequence>
<feature type="transmembrane region" description="Helical" evidence="1">
    <location>
        <begin position="28"/>
        <end position="52"/>
    </location>
</feature>
<comment type="caution">
    <text evidence="2">The sequence shown here is derived from an EMBL/GenBank/DDBJ whole genome shotgun (WGS) entry which is preliminary data.</text>
</comment>
<name>A0A8J3GQJ9_9MICO</name>
<keyword evidence="1" id="KW-0472">Membrane</keyword>
<accession>A0A8J3GQJ9</accession>
<dbReference type="EMBL" id="BNAI01000002">
    <property type="protein sequence ID" value="GHF15623.1"/>
    <property type="molecule type" value="Genomic_DNA"/>
</dbReference>
<reference evidence="2" key="2">
    <citation type="submission" date="2020-09" db="EMBL/GenBank/DDBJ databases">
        <authorList>
            <person name="Sun Q."/>
            <person name="Zhou Y."/>
        </authorList>
    </citation>
    <scope>NUCLEOTIDE SEQUENCE</scope>
    <source>
        <strain evidence="2">CGMCC 1.16548</strain>
    </source>
</reference>
<gene>
    <name evidence="2" type="ORF">GCM10011600_15820</name>
</gene>
<dbReference type="AlphaFoldDB" id="A0A8J3GQJ9"/>
<protein>
    <submittedName>
        <fullName evidence="2">Uncharacterized protein</fullName>
    </submittedName>
</protein>
<keyword evidence="3" id="KW-1185">Reference proteome</keyword>
<reference evidence="2" key="1">
    <citation type="journal article" date="2014" name="Int. J. Syst. Evol. Microbiol.">
        <title>Complete genome sequence of Corynebacterium casei LMG S-19264T (=DSM 44701T), isolated from a smear-ripened cheese.</title>
        <authorList>
            <consortium name="US DOE Joint Genome Institute (JGI-PGF)"/>
            <person name="Walter F."/>
            <person name="Albersmeier A."/>
            <person name="Kalinowski J."/>
            <person name="Ruckert C."/>
        </authorList>
    </citation>
    <scope>NUCLEOTIDE SEQUENCE</scope>
    <source>
        <strain evidence="2">CGMCC 1.16548</strain>
    </source>
</reference>
<keyword evidence="1" id="KW-1133">Transmembrane helix</keyword>
<dbReference type="Proteomes" id="UP000617531">
    <property type="component" value="Unassembled WGS sequence"/>
</dbReference>
<proteinExistence type="predicted"/>
<keyword evidence="1" id="KW-0812">Transmembrane</keyword>